<keyword evidence="5" id="KW-0808">Transferase</keyword>
<dbReference type="EMBL" id="BSSA01000034">
    <property type="protein sequence ID" value="GLW74375.1"/>
    <property type="molecule type" value="Genomic_DNA"/>
</dbReference>
<evidence type="ECO:0000256" key="3">
    <source>
        <dbReference type="ARBA" id="ARBA00022502"/>
    </source>
</evidence>
<feature type="transmembrane region" description="Helical" evidence="11">
    <location>
        <begin position="65"/>
        <end position="83"/>
    </location>
</feature>
<gene>
    <name evidence="12" type="ORF">Kpho02_66730</name>
</gene>
<keyword evidence="8 11" id="KW-1133">Transmembrane helix</keyword>
<keyword evidence="3" id="KW-0337">GPI-anchor biosynthesis</keyword>
<evidence type="ECO:0000256" key="9">
    <source>
        <dbReference type="ARBA" id="ARBA00023136"/>
    </source>
</evidence>
<evidence type="ECO:0008006" key="14">
    <source>
        <dbReference type="Google" id="ProtNLM"/>
    </source>
</evidence>
<accession>A0A9W6V6P1</accession>
<dbReference type="GO" id="GO:0016020">
    <property type="term" value="C:membrane"/>
    <property type="evidence" value="ECO:0007669"/>
    <property type="project" value="GOC"/>
</dbReference>
<dbReference type="Proteomes" id="UP001165041">
    <property type="component" value="Unassembled WGS sequence"/>
</dbReference>
<evidence type="ECO:0000256" key="1">
    <source>
        <dbReference type="ARBA" id="ARBA00004477"/>
    </source>
</evidence>
<evidence type="ECO:0000313" key="13">
    <source>
        <dbReference type="Proteomes" id="UP001165041"/>
    </source>
</evidence>
<protein>
    <recommendedName>
        <fullName evidence="14">Glycosyltransferase RgtA/B/C/D-like domain-containing protein</fullName>
    </recommendedName>
</protein>
<feature type="transmembrane region" description="Helical" evidence="11">
    <location>
        <begin position="221"/>
        <end position="251"/>
    </location>
</feature>
<evidence type="ECO:0000256" key="7">
    <source>
        <dbReference type="ARBA" id="ARBA00022824"/>
    </source>
</evidence>
<dbReference type="GO" id="GO:0004376">
    <property type="term" value="F:GPI mannosyltransferase activity"/>
    <property type="evidence" value="ECO:0007669"/>
    <property type="project" value="InterPro"/>
</dbReference>
<keyword evidence="9 11" id="KW-0472">Membrane</keyword>
<organism evidence="12 13">
    <name type="scientific">Kitasatospora phosalacinea</name>
    <dbReference type="NCBI Taxonomy" id="2065"/>
    <lineage>
        <taxon>Bacteria</taxon>
        <taxon>Bacillati</taxon>
        <taxon>Actinomycetota</taxon>
        <taxon>Actinomycetes</taxon>
        <taxon>Kitasatosporales</taxon>
        <taxon>Streptomycetaceae</taxon>
        <taxon>Kitasatospora</taxon>
    </lineage>
</organism>
<evidence type="ECO:0000256" key="4">
    <source>
        <dbReference type="ARBA" id="ARBA00022676"/>
    </source>
</evidence>
<comment type="pathway">
    <text evidence="2">Glycolipid biosynthesis; glycosylphosphatidylinositol-anchor biosynthesis.</text>
</comment>
<feature type="region of interest" description="Disordered" evidence="10">
    <location>
        <begin position="30"/>
        <end position="50"/>
    </location>
</feature>
<feature type="transmembrane region" description="Helical" evidence="11">
    <location>
        <begin position="145"/>
        <end position="166"/>
    </location>
</feature>
<feature type="transmembrane region" description="Helical" evidence="11">
    <location>
        <begin position="178"/>
        <end position="201"/>
    </location>
</feature>
<evidence type="ECO:0000256" key="6">
    <source>
        <dbReference type="ARBA" id="ARBA00022692"/>
    </source>
</evidence>
<keyword evidence="6 11" id="KW-0812">Transmembrane</keyword>
<name>A0A9W6V6P1_9ACTN</name>
<evidence type="ECO:0000256" key="2">
    <source>
        <dbReference type="ARBA" id="ARBA00004687"/>
    </source>
</evidence>
<proteinExistence type="predicted"/>
<feature type="transmembrane region" description="Helical" evidence="11">
    <location>
        <begin position="263"/>
        <end position="282"/>
    </location>
</feature>
<evidence type="ECO:0000256" key="10">
    <source>
        <dbReference type="SAM" id="MobiDB-lite"/>
    </source>
</evidence>
<dbReference type="PANTHER" id="PTHR12468">
    <property type="entry name" value="GPI MANNOSYLTRANSFERASE 2"/>
    <property type="match status" value="1"/>
</dbReference>
<reference evidence="12" key="1">
    <citation type="submission" date="2023-02" db="EMBL/GenBank/DDBJ databases">
        <title>Kitasatospora phosalacinea NBRC 14627.</title>
        <authorList>
            <person name="Ichikawa N."/>
            <person name="Sato H."/>
            <person name="Tonouchi N."/>
        </authorList>
    </citation>
    <scope>NUCLEOTIDE SEQUENCE</scope>
    <source>
        <strain evidence="12">NBRC 14627</strain>
    </source>
</reference>
<dbReference type="GO" id="GO:0006506">
    <property type="term" value="P:GPI anchor biosynthetic process"/>
    <property type="evidence" value="ECO:0007669"/>
    <property type="project" value="UniProtKB-KW"/>
</dbReference>
<keyword evidence="4" id="KW-0328">Glycosyltransferase</keyword>
<evidence type="ECO:0000256" key="5">
    <source>
        <dbReference type="ARBA" id="ARBA00022679"/>
    </source>
</evidence>
<sequence>MGSGHQQHGLAVPRAPGLFPFVCRKDPSVPRSALADPPLPTLPAPRPPAGPPFARRLKRAAGPASAVHAGALVLHLALLAAMAEPGTPLLERLTAWDGRHFVEIAAHGYPDRFTYTPDGELTGNDLAFFPLFPLLVRAVHAVTGLGWSGAAVLTAQLALLLALVLVHRLVAGLHSRRAATVVLVLLVAAQPMSLVFFMAYSESLFLALAAGTLLAARRGHWAAAGACAFLAGLTRPAGVAVVVALAVAAAGGLRRRPGRRVRPVAAVLLACTGTPLYLAWVAERLGSPDAWFAVQRAGWDTRWDWGGRPGSSRWPRCTAGTAGWR</sequence>
<dbReference type="AlphaFoldDB" id="A0A9W6V6P1"/>
<evidence type="ECO:0000256" key="8">
    <source>
        <dbReference type="ARBA" id="ARBA00022989"/>
    </source>
</evidence>
<comment type="caution">
    <text evidence="12">The sequence shown here is derived from an EMBL/GenBank/DDBJ whole genome shotgun (WGS) entry which is preliminary data.</text>
</comment>
<evidence type="ECO:0000256" key="11">
    <source>
        <dbReference type="SAM" id="Phobius"/>
    </source>
</evidence>
<dbReference type="InterPro" id="IPR007315">
    <property type="entry name" value="PIG-V/Gpi18"/>
</dbReference>
<dbReference type="PANTHER" id="PTHR12468:SF2">
    <property type="entry name" value="GPI MANNOSYLTRANSFERASE 2"/>
    <property type="match status" value="1"/>
</dbReference>
<comment type="subcellular location">
    <subcellularLocation>
        <location evidence="1">Endoplasmic reticulum membrane</location>
        <topology evidence="1">Multi-pass membrane protein</topology>
    </subcellularLocation>
</comment>
<evidence type="ECO:0000313" key="12">
    <source>
        <dbReference type="EMBL" id="GLW74375.1"/>
    </source>
</evidence>
<dbReference type="Pfam" id="PF04188">
    <property type="entry name" value="Mannosyl_trans2"/>
    <property type="match status" value="1"/>
</dbReference>
<dbReference type="GO" id="GO:0000009">
    <property type="term" value="F:alpha-1,6-mannosyltransferase activity"/>
    <property type="evidence" value="ECO:0007669"/>
    <property type="project" value="InterPro"/>
</dbReference>
<feature type="compositionally biased region" description="Pro residues" evidence="10">
    <location>
        <begin position="37"/>
        <end position="50"/>
    </location>
</feature>
<keyword evidence="7" id="KW-0256">Endoplasmic reticulum</keyword>